<feature type="compositionally biased region" description="Low complexity" evidence="1">
    <location>
        <begin position="22"/>
        <end position="45"/>
    </location>
</feature>
<dbReference type="EMBL" id="HBIX01012003">
    <property type="protein sequence ID" value="CAE0716242.1"/>
    <property type="molecule type" value="Transcribed_RNA"/>
</dbReference>
<sequence>MTTSNDCDRDVRVGIRSDAARINKNNSNDDIYNNNNNNNNNSNSNTMGSITPKPSAVFSTTSSFSALSDLIVINDDYNGDYSGEYNGDDRDCNDRDNRGDTNDTNAYSYSYSYSWKLRMVELFVVHTVLFVSMTVCFQATNRLTLTPMVTPTVTPTVTFPSGASSGSEATNTDSDSTNNNNSTDDCIYVPGGGFSGFWFSLGRLQSLQHPRDERFVCYSAGCLGVVSVLWNHFIDNRTATAAVADTTTKKKNQHERLYDNARSAQLEWQTGRMHRYRVVETFIDGLLDPLLETDESTSQAFLEIVRETVQVVTTVFGDDGERSNSNSNHNKRDAEPSLPWSSLIPRAKLQRPTDVASLKRLLLQTTWIPLATGSSLTHGGHMDGAFSMLQHPRCRKTVGLAPSAFAANAKTGASAASAAAAALPPSLYESFEKSAILWTNTLNVNLNKRDVERLWSTGLEYGA</sequence>
<protein>
    <submittedName>
        <fullName evidence="2">Uncharacterized protein</fullName>
    </submittedName>
</protein>
<proteinExistence type="predicted"/>
<reference evidence="2" key="1">
    <citation type="submission" date="2021-01" db="EMBL/GenBank/DDBJ databases">
        <authorList>
            <person name="Corre E."/>
            <person name="Pelletier E."/>
            <person name="Niang G."/>
            <person name="Scheremetjew M."/>
            <person name="Finn R."/>
            <person name="Kale V."/>
            <person name="Holt S."/>
            <person name="Cochrane G."/>
            <person name="Meng A."/>
            <person name="Brown T."/>
            <person name="Cohen L."/>
        </authorList>
    </citation>
    <scope>NUCLEOTIDE SEQUENCE</scope>
    <source>
        <strain evidence="2">10249 10 AB</strain>
    </source>
</reference>
<feature type="compositionally biased region" description="Polar residues" evidence="1">
    <location>
        <begin position="159"/>
        <end position="169"/>
    </location>
</feature>
<feature type="compositionally biased region" description="Basic and acidic residues" evidence="1">
    <location>
        <begin position="87"/>
        <end position="101"/>
    </location>
</feature>
<evidence type="ECO:0000256" key="1">
    <source>
        <dbReference type="SAM" id="MobiDB-lite"/>
    </source>
</evidence>
<evidence type="ECO:0000313" key="3">
    <source>
        <dbReference type="EMBL" id="CAE0716242.1"/>
    </source>
</evidence>
<evidence type="ECO:0000313" key="2">
    <source>
        <dbReference type="EMBL" id="CAE0716241.1"/>
    </source>
</evidence>
<feature type="region of interest" description="Disordered" evidence="1">
    <location>
        <begin position="18"/>
        <end position="50"/>
    </location>
</feature>
<organism evidence="2">
    <name type="scientific">Pseudo-nitzschia australis</name>
    <dbReference type="NCBI Taxonomy" id="44445"/>
    <lineage>
        <taxon>Eukaryota</taxon>
        <taxon>Sar</taxon>
        <taxon>Stramenopiles</taxon>
        <taxon>Ochrophyta</taxon>
        <taxon>Bacillariophyta</taxon>
        <taxon>Bacillariophyceae</taxon>
        <taxon>Bacillariophycidae</taxon>
        <taxon>Bacillariales</taxon>
        <taxon>Bacillariaceae</taxon>
        <taxon>Pseudo-nitzschia</taxon>
    </lineage>
</organism>
<gene>
    <name evidence="2" type="ORF">PAUS00366_LOCUS8993</name>
    <name evidence="3" type="ORF">PAUS00366_LOCUS8994</name>
</gene>
<name>A0A6U9YJ69_9STRA</name>
<feature type="region of interest" description="Disordered" evidence="1">
    <location>
        <begin position="316"/>
        <end position="339"/>
    </location>
</feature>
<dbReference type="AlphaFoldDB" id="A0A6U9YJ69"/>
<accession>A0A6U9YJ69</accession>
<feature type="compositionally biased region" description="Low complexity" evidence="1">
    <location>
        <begin position="170"/>
        <end position="182"/>
    </location>
</feature>
<dbReference type="EMBL" id="HBIX01012002">
    <property type="protein sequence ID" value="CAE0716241.1"/>
    <property type="molecule type" value="Transcribed_RNA"/>
</dbReference>
<feature type="region of interest" description="Disordered" evidence="1">
    <location>
        <begin position="84"/>
        <end position="103"/>
    </location>
</feature>
<feature type="region of interest" description="Disordered" evidence="1">
    <location>
        <begin position="159"/>
        <end position="182"/>
    </location>
</feature>